<dbReference type="Gene3D" id="3.40.630.30">
    <property type="match status" value="1"/>
</dbReference>
<evidence type="ECO:0000313" key="5">
    <source>
        <dbReference type="EMBL" id="RYU09477.1"/>
    </source>
</evidence>
<reference evidence="5 6" key="1">
    <citation type="submission" date="2019-01" db="EMBL/GenBank/DDBJ databases">
        <title>Nocardioides guangzhouensis sp. nov., an actinobacterium isolated from soil.</title>
        <authorList>
            <person name="Fu Y."/>
            <person name="Cai Y."/>
            <person name="Lin Z."/>
            <person name="Chen P."/>
        </authorList>
    </citation>
    <scope>NUCLEOTIDE SEQUENCE [LARGE SCALE GENOMIC DNA]</scope>
    <source>
        <strain evidence="5 6">NBRC 105384</strain>
    </source>
</reference>
<dbReference type="AlphaFoldDB" id="A0A4Q5IUB0"/>
<dbReference type="Proteomes" id="UP000291189">
    <property type="component" value="Unassembled WGS sequence"/>
</dbReference>
<dbReference type="Pfam" id="PF00583">
    <property type="entry name" value="Acetyltransf_1"/>
    <property type="match status" value="1"/>
</dbReference>
<gene>
    <name evidence="5" type="ORF">ETU37_20695</name>
</gene>
<accession>A0A4Q5IUB0</accession>
<name>A0A4Q5IUB0_9ACTN</name>
<sequence length="210" mass="23304">MRRTLASWVAGRGTVGTHVPTQRRDQAPAEAHAEGAGLPEGIRPRTARDLPACARLLRVVANEHQYPARWPDAPRSWLAGPDVLDAWVCEVQGEVLGHVAVATVPRNGISRVRWQEITGQETTELARISRLFVRQKVRRRGIATDLLDVAVDDVRRRGLVPVTDVVSTSVDGMAFLEKRGWRLLAVDPWGSATERHHVHFYAAPPRSAKD</sequence>
<feature type="region of interest" description="Disordered" evidence="3">
    <location>
        <begin position="1"/>
        <end position="44"/>
    </location>
</feature>
<dbReference type="EMBL" id="SDPU01000035">
    <property type="protein sequence ID" value="RYU09477.1"/>
    <property type="molecule type" value="Genomic_DNA"/>
</dbReference>
<dbReference type="InterPro" id="IPR016181">
    <property type="entry name" value="Acyl_CoA_acyltransferase"/>
</dbReference>
<evidence type="ECO:0000313" key="6">
    <source>
        <dbReference type="Proteomes" id="UP000291189"/>
    </source>
</evidence>
<keyword evidence="1 5" id="KW-0808">Transferase</keyword>
<evidence type="ECO:0000256" key="1">
    <source>
        <dbReference type="ARBA" id="ARBA00022679"/>
    </source>
</evidence>
<dbReference type="PROSITE" id="PS51186">
    <property type="entry name" value="GNAT"/>
    <property type="match status" value="1"/>
</dbReference>
<feature type="compositionally biased region" description="Basic and acidic residues" evidence="3">
    <location>
        <begin position="22"/>
        <end position="33"/>
    </location>
</feature>
<dbReference type="InterPro" id="IPR000182">
    <property type="entry name" value="GNAT_dom"/>
</dbReference>
<dbReference type="OrthoDB" id="3216107at2"/>
<evidence type="ECO:0000259" key="4">
    <source>
        <dbReference type="PROSITE" id="PS51186"/>
    </source>
</evidence>
<evidence type="ECO:0000256" key="2">
    <source>
        <dbReference type="ARBA" id="ARBA00023315"/>
    </source>
</evidence>
<organism evidence="5 6">
    <name type="scientific">Nocardioides iriomotensis</name>
    <dbReference type="NCBI Taxonomy" id="715784"/>
    <lineage>
        <taxon>Bacteria</taxon>
        <taxon>Bacillati</taxon>
        <taxon>Actinomycetota</taxon>
        <taxon>Actinomycetes</taxon>
        <taxon>Propionibacteriales</taxon>
        <taxon>Nocardioidaceae</taxon>
        <taxon>Nocardioides</taxon>
    </lineage>
</organism>
<dbReference type="CDD" id="cd04301">
    <property type="entry name" value="NAT_SF"/>
    <property type="match status" value="1"/>
</dbReference>
<keyword evidence="6" id="KW-1185">Reference proteome</keyword>
<dbReference type="SUPFAM" id="SSF55729">
    <property type="entry name" value="Acyl-CoA N-acyltransferases (Nat)"/>
    <property type="match status" value="1"/>
</dbReference>
<evidence type="ECO:0000256" key="3">
    <source>
        <dbReference type="SAM" id="MobiDB-lite"/>
    </source>
</evidence>
<dbReference type="RefSeq" id="WP_129989242.1">
    <property type="nucleotide sequence ID" value="NZ_SDPU01000035.1"/>
</dbReference>
<dbReference type="GO" id="GO:0016747">
    <property type="term" value="F:acyltransferase activity, transferring groups other than amino-acyl groups"/>
    <property type="evidence" value="ECO:0007669"/>
    <property type="project" value="InterPro"/>
</dbReference>
<dbReference type="InterPro" id="IPR050832">
    <property type="entry name" value="Bact_Acetyltransf"/>
</dbReference>
<comment type="caution">
    <text evidence="5">The sequence shown here is derived from an EMBL/GenBank/DDBJ whole genome shotgun (WGS) entry which is preliminary data.</text>
</comment>
<protein>
    <submittedName>
        <fullName evidence="5">GNAT family N-acetyltransferase</fullName>
    </submittedName>
</protein>
<keyword evidence="2" id="KW-0012">Acyltransferase</keyword>
<proteinExistence type="predicted"/>
<feature type="domain" description="N-acetyltransferase" evidence="4">
    <location>
        <begin position="40"/>
        <end position="207"/>
    </location>
</feature>
<dbReference type="PANTHER" id="PTHR43877:SF2">
    <property type="entry name" value="AMINOALKYLPHOSPHONATE N-ACETYLTRANSFERASE-RELATED"/>
    <property type="match status" value="1"/>
</dbReference>
<dbReference type="PANTHER" id="PTHR43877">
    <property type="entry name" value="AMINOALKYLPHOSPHONATE N-ACETYLTRANSFERASE-RELATED-RELATED"/>
    <property type="match status" value="1"/>
</dbReference>